<comment type="subcellular location">
    <subcellularLocation>
        <location evidence="1">Cell membrane</location>
        <topology evidence="1">Single-pass membrane protein</topology>
    </subcellularLocation>
    <text evidence="1">Localizes to poles and midcell sites.</text>
</comment>
<dbReference type="GO" id="GO:0008360">
    <property type="term" value="P:regulation of cell shape"/>
    <property type="evidence" value="ECO:0007669"/>
    <property type="project" value="UniProtKB-UniRule"/>
</dbReference>
<dbReference type="GO" id="GO:0005886">
    <property type="term" value="C:plasma membrane"/>
    <property type="evidence" value="ECO:0007669"/>
    <property type="project" value="UniProtKB-SubCell"/>
</dbReference>
<evidence type="ECO:0000256" key="1">
    <source>
        <dbReference type="HAMAP-Rule" id="MF_00927"/>
    </source>
</evidence>
<comment type="caution">
    <text evidence="2">The sequence shown here is derived from an EMBL/GenBank/DDBJ whole genome shotgun (WGS) entry which is preliminary data.</text>
</comment>
<keyword evidence="1" id="KW-0472">Membrane</keyword>
<dbReference type="Pfam" id="PF10814">
    <property type="entry name" value="CwsA"/>
    <property type="match status" value="1"/>
</dbReference>
<keyword evidence="1" id="KW-1003">Cell membrane</keyword>
<keyword evidence="1" id="KW-0131">Cell cycle</keyword>
<keyword evidence="1" id="KW-0812">Transmembrane</keyword>
<dbReference type="STRING" id="81858.BST23_21220"/>
<proteinExistence type="inferred from homology"/>
<accession>A0A1X0CN35</accession>
<sequence>MGTKTEERLTPGQRLGRGLKYSAVGPVDVTRGALGLGFSGAQSSATWVGERYRQGRLKEQLSKELAAAQEVIGSELAAAQEVVAGLPQALTKARARRRRRPLLLAALGVVVLAGGAVAFSIVRRSTQPEPSPLPPSVEVTPKP</sequence>
<dbReference type="RefSeq" id="WP_083043594.1">
    <property type="nucleotide sequence ID" value="NZ_MVHP01000031.1"/>
</dbReference>
<comment type="similarity">
    <text evidence="1">Belongs to the CwsA family.</text>
</comment>
<dbReference type="GO" id="GO:0051301">
    <property type="term" value="P:cell division"/>
    <property type="evidence" value="ECO:0007669"/>
    <property type="project" value="UniProtKB-UniRule"/>
</dbReference>
<dbReference type="AlphaFoldDB" id="A0A1X0CN35"/>
<dbReference type="EMBL" id="MVHP01000031">
    <property type="protein sequence ID" value="ORA61503.1"/>
    <property type="molecule type" value="Genomic_DNA"/>
</dbReference>
<protein>
    <recommendedName>
        <fullName evidence="1">Cell wall synthesis protein CwsA</fullName>
    </recommendedName>
    <alternativeName>
        <fullName evidence="1">Cell wall synthesis and cell shape protein A</fullName>
    </alternativeName>
</protein>
<dbReference type="InterPro" id="IPR024245">
    <property type="entry name" value="CwsA"/>
</dbReference>
<feature type="transmembrane region" description="Helical" evidence="1">
    <location>
        <begin position="102"/>
        <end position="122"/>
    </location>
</feature>
<comment type="function">
    <text evidence="1">Required for regulated cell division, cell wall synthesis and the maintenance of cell shape.</text>
</comment>
<evidence type="ECO:0000313" key="3">
    <source>
        <dbReference type="Proteomes" id="UP000192772"/>
    </source>
</evidence>
<dbReference type="OrthoDB" id="4762208at2"/>
<reference evidence="2 3" key="1">
    <citation type="submission" date="2017-02" db="EMBL/GenBank/DDBJ databases">
        <title>The new phylogeny of genus Mycobacterium.</title>
        <authorList>
            <person name="Tortoli E."/>
            <person name="Trovato A."/>
            <person name="Cirillo D.M."/>
        </authorList>
    </citation>
    <scope>NUCLEOTIDE SEQUENCE [LARGE SCALE GENOMIC DNA]</scope>
    <source>
        <strain evidence="2 3">FI-09383</strain>
    </source>
</reference>
<name>A0A1X0CN35_9MYCO</name>
<dbReference type="GO" id="GO:0042546">
    <property type="term" value="P:cell wall biogenesis"/>
    <property type="evidence" value="ECO:0007669"/>
    <property type="project" value="UniProtKB-UniRule"/>
</dbReference>
<keyword evidence="1" id="KW-0132">Cell division</keyword>
<dbReference type="HAMAP" id="MF_00927">
    <property type="entry name" value="CwsA"/>
    <property type="match status" value="1"/>
</dbReference>
<organism evidence="2 3">
    <name type="scientific">Mycolicibacterium elephantis</name>
    <dbReference type="NCBI Taxonomy" id="81858"/>
    <lineage>
        <taxon>Bacteria</taxon>
        <taxon>Bacillati</taxon>
        <taxon>Actinomycetota</taxon>
        <taxon>Actinomycetes</taxon>
        <taxon>Mycobacteriales</taxon>
        <taxon>Mycobacteriaceae</taxon>
        <taxon>Mycolicibacterium</taxon>
    </lineage>
</organism>
<dbReference type="Proteomes" id="UP000192772">
    <property type="component" value="Unassembled WGS sequence"/>
</dbReference>
<evidence type="ECO:0000313" key="2">
    <source>
        <dbReference type="EMBL" id="ORA61503.1"/>
    </source>
</evidence>
<keyword evidence="1" id="KW-0133">Cell shape</keyword>
<gene>
    <name evidence="1" type="primary">cwsA</name>
    <name evidence="2" type="ORF">BST23_21220</name>
</gene>
<keyword evidence="1" id="KW-1133">Transmembrane helix</keyword>